<protein>
    <submittedName>
        <fullName evidence="3">Uncharacterized protein</fullName>
    </submittedName>
</protein>
<proteinExistence type="predicted"/>
<evidence type="ECO:0000313" key="3">
    <source>
        <dbReference type="EMBL" id="NNU80038.1"/>
    </source>
</evidence>
<dbReference type="EMBL" id="JABFBC010000001">
    <property type="protein sequence ID" value="NNU80038.1"/>
    <property type="molecule type" value="Genomic_DNA"/>
</dbReference>
<accession>A0A849L168</accession>
<feature type="chain" id="PRO_5032867569" evidence="2">
    <location>
        <begin position="28"/>
        <end position="228"/>
    </location>
</feature>
<gene>
    <name evidence="3" type="ORF">HMH01_06255</name>
</gene>
<name>A0A849L168_9RHOB</name>
<feature type="signal peptide" evidence="2">
    <location>
        <begin position="1"/>
        <end position="27"/>
    </location>
</feature>
<evidence type="ECO:0000256" key="2">
    <source>
        <dbReference type="SAM" id="SignalP"/>
    </source>
</evidence>
<reference evidence="3 4" key="1">
    <citation type="submission" date="2020-05" db="EMBL/GenBank/DDBJ databases">
        <title>Gimesia benthica sp. nov., a novel planctomycete isolated from a deep-sea water sample of the Northwest Indian Ocean.</title>
        <authorList>
            <person name="Wang J."/>
            <person name="Ruan C."/>
            <person name="Song L."/>
            <person name="Zhu Y."/>
            <person name="Li A."/>
            <person name="Zheng X."/>
            <person name="Wang L."/>
            <person name="Lu Z."/>
            <person name="Huang Y."/>
            <person name="Du W."/>
            <person name="Zhou Y."/>
            <person name="Huang L."/>
            <person name="Dai X."/>
        </authorList>
    </citation>
    <scope>NUCLEOTIDE SEQUENCE [LARGE SCALE GENOMIC DNA]</scope>
    <source>
        <strain evidence="3 4">YYQ-30</strain>
    </source>
</reference>
<evidence type="ECO:0000313" key="4">
    <source>
        <dbReference type="Proteomes" id="UP000572377"/>
    </source>
</evidence>
<organism evidence="3 4">
    <name type="scientific">Halovulum dunhuangense</name>
    <dbReference type="NCBI Taxonomy" id="1505036"/>
    <lineage>
        <taxon>Bacteria</taxon>
        <taxon>Pseudomonadati</taxon>
        <taxon>Pseudomonadota</taxon>
        <taxon>Alphaproteobacteria</taxon>
        <taxon>Rhodobacterales</taxon>
        <taxon>Paracoccaceae</taxon>
        <taxon>Halovulum</taxon>
    </lineage>
</organism>
<feature type="region of interest" description="Disordered" evidence="1">
    <location>
        <begin position="25"/>
        <end position="78"/>
    </location>
</feature>
<dbReference type="Proteomes" id="UP000572377">
    <property type="component" value="Unassembled WGS sequence"/>
</dbReference>
<keyword evidence="4" id="KW-1185">Reference proteome</keyword>
<keyword evidence="2" id="KW-0732">Signal</keyword>
<feature type="compositionally biased region" description="Gly residues" evidence="1">
    <location>
        <begin position="30"/>
        <end position="45"/>
    </location>
</feature>
<evidence type="ECO:0000256" key="1">
    <source>
        <dbReference type="SAM" id="MobiDB-lite"/>
    </source>
</evidence>
<sequence length="228" mass="22717">MSRGLTAAVALTALLAAAAIPMGAAHAQGQGSGGNASAGAGGGNPDAGNRPTTSSAGDDGRGPQANRPGETGGGKPVWAQEGIPAVELGRLSVVRSPDHVLEAAYTEALATLTDDMVDFYNLSFGDLIAELSLNFDSLSFIDSPLQNLALLDDALDGTSALADAGVGTSARQLSAIFLGVASDKTLPISEDTVIAVTTILGHALTDAEISALADDAEDVRIAVLAGHG</sequence>
<dbReference type="AlphaFoldDB" id="A0A849L168"/>
<dbReference type="RefSeq" id="WP_171323475.1">
    <property type="nucleotide sequence ID" value="NZ_JABFBC010000001.1"/>
</dbReference>
<comment type="caution">
    <text evidence="3">The sequence shown here is derived from an EMBL/GenBank/DDBJ whole genome shotgun (WGS) entry which is preliminary data.</text>
</comment>